<keyword evidence="1" id="KW-1133">Transmembrane helix</keyword>
<dbReference type="SUPFAM" id="SSF81324">
    <property type="entry name" value="Voltage-gated potassium channels"/>
    <property type="match status" value="1"/>
</dbReference>
<feature type="transmembrane region" description="Helical" evidence="1">
    <location>
        <begin position="12"/>
        <end position="32"/>
    </location>
</feature>
<proteinExistence type="predicted"/>
<feature type="transmembrane region" description="Helical" evidence="1">
    <location>
        <begin position="52"/>
        <end position="72"/>
    </location>
</feature>
<dbReference type="Pfam" id="PF07885">
    <property type="entry name" value="Ion_trans_2"/>
    <property type="match status" value="1"/>
</dbReference>
<dbReference type="EMBL" id="JBHSPF010000058">
    <property type="protein sequence ID" value="MFC5629314.1"/>
    <property type="molecule type" value="Genomic_DNA"/>
</dbReference>
<evidence type="ECO:0000259" key="2">
    <source>
        <dbReference type="Pfam" id="PF07885"/>
    </source>
</evidence>
<evidence type="ECO:0000256" key="1">
    <source>
        <dbReference type="SAM" id="Phobius"/>
    </source>
</evidence>
<evidence type="ECO:0000313" key="4">
    <source>
        <dbReference type="Proteomes" id="UP001596143"/>
    </source>
</evidence>
<organism evidence="3 4">
    <name type="scientific">Aliibacillus thermotolerans</name>
    <dbReference type="NCBI Taxonomy" id="1834418"/>
    <lineage>
        <taxon>Bacteria</taxon>
        <taxon>Bacillati</taxon>
        <taxon>Bacillota</taxon>
        <taxon>Bacilli</taxon>
        <taxon>Bacillales</taxon>
        <taxon>Bacillaceae</taxon>
        <taxon>Aliibacillus</taxon>
    </lineage>
</organism>
<feature type="transmembrane region" description="Helical" evidence="1">
    <location>
        <begin position="84"/>
        <end position="103"/>
    </location>
</feature>
<name>A0ABW0U978_9BACI</name>
<comment type="caution">
    <text evidence="3">The sequence shown here is derived from an EMBL/GenBank/DDBJ whole genome shotgun (WGS) entry which is preliminary data.</text>
</comment>
<sequence>MNVLKKHGKKVIFLCLFFINVVVCFAFIYLLLEVTEQGFIVDPNYQQEEVTVMRVLWKMIYFSTITMAAVGYGDLTPVGFARLIANLQAMIGYLFPLLIFFLFTTKTEE</sequence>
<reference evidence="4" key="1">
    <citation type="journal article" date="2019" name="Int. J. Syst. Evol. Microbiol.">
        <title>The Global Catalogue of Microorganisms (GCM) 10K type strain sequencing project: providing services to taxonomists for standard genome sequencing and annotation.</title>
        <authorList>
            <consortium name="The Broad Institute Genomics Platform"/>
            <consortium name="The Broad Institute Genome Sequencing Center for Infectious Disease"/>
            <person name="Wu L."/>
            <person name="Ma J."/>
        </authorList>
    </citation>
    <scope>NUCLEOTIDE SEQUENCE [LARGE SCALE GENOMIC DNA]</scope>
    <source>
        <strain evidence="4">CGMCC 1.15790</strain>
    </source>
</reference>
<accession>A0ABW0U978</accession>
<dbReference type="RefSeq" id="WP_270897626.1">
    <property type="nucleotide sequence ID" value="NZ_JBHSPF010000058.1"/>
</dbReference>
<protein>
    <submittedName>
        <fullName evidence="3">Ion channel</fullName>
    </submittedName>
</protein>
<keyword evidence="1" id="KW-0472">Membrane</keyword>
<gene>
    <name evidence="3" type="ORF">ACFPTR_10660</name>
</gene>
<evidence type="ECO:0000313" key="3">
    <source>
        <dbReference type="EMBL" id="MFC5629314.1"/>
    </source>
</evidence>
<keyword evidence="1" id="KW-0812">Transmembrane</keyword>
<dbReference type="InterPro" id="IPR013099">
    <property type="entry name" value="K_chnl_dom"/>
</dbReference>
<dbReference type="Proteomes" id="UP001596143">
    <property type="component" value="Unassembled WGS sequence"/>
</dbReference>
<feature type="domain" description="Potassium channel" evidence="2">
    <location>
        <begin position="21"/>
        <end position="106"/>
    </location>
</feature>
<keyword evidence="4" id="KW-1185">Reference proteome</keyword>
<dbReference type="Gene3D" id="1.10.287.70">
    <property type="match status" value="1"/>
</dbReference>